<reference evidence="4 5" key="1">
    <citation type="submission" date="2024-09" db="EMBL/GenBank/DDBJ databases">
        <authorList>
            <person name="Sun Q."/>
            <person name="Mori K."/>
        </authorList>
    </citation>
    <scope>NUCLEOTIDE SEQUENCE [LARGE SCALE GENOMIC DNA]</scope>
    <source>
        <strain evidence="4 5">CECT 8365</strain>
    </source>
</reference>
<name>A0ABV5HBY6_9FLAO</name>
<evidence type="ECO:0000313" key="4">
    <source>
        <dbReference type="EMBL" id="MFB9109407.1"/>
    </source>
</evidence>
<evidence type="ECO:0000259" key="3">
    <source>
        <dbReference type="Pfam" id="PF13699"/>
    </source>
</evidence>
<dbReference type="InterPro" id="IPR025295">
    <property type="entry name" value="eCIS_core_dom"/>
</dbReference>
<sequence>MGTFSQIANSVPPALSPFNAKKGEDFFGVQAKLSVGKSNDKYEAEADRMADKVVSNKQNNASTSFFSAAPIVQKNQGTEVKKEDQTENEVQQKPLAATVNPLQWQSIQKCDCDNENIQKKEEDGTQTETTANADFEKKLNSTKGGGTALSEDTKAEMESGFDTDFSNVRIHNDSSAVQMNQEIGAQAFASGNDIYFNEGKYNPESTSGKHLIAHELTHTVQQTGTIQRKMGDGHDLKSPRFSGEPKLESAFDDESYIQIGSQGQQVSKIQQALEDSGNPLPKYGVDGIFGPETQGAIRNYQTTNHLLVDGIVGPETMESLDEYFSKPKPKIPPVHPHVCEILQDDPESPTSQKTLFPLNTLSPDLKKAADGAPTVELPNGESAIKCKIPPKEKKCTELCGCPLPSESTGPEIKVGDVCKPKKHSVFAGETCPDEKDVLKVIEIQDNSGKFKLKSTSSENDWLKVKICEGPHKGQIKQIQQRFVEQVQNFSLNITGPKTIEKSKSIKLKANGLPTTLTPKWEIKQTDKGEAKIIGSDSISEIEVEGKTESSKKEDIIVSVTACDDSTTHKLTVDPEAPVVPKFVPPSGTCTPSPIDIMRIPGVLRAKGMNEAARLMENWFIGAPAIAPSYGKSDSSTITKTFLNGFSKYTDKIDEILKDKTYINDAAKNEIRKVLAKRGLNKPGSVFDMSLNPVTFDSKGFSVQRGVIESAGIADPITGLSTALGAFTVKLGIEGKVIQHIISTDPLVTKDVVIIDKVGFYIRDSYDFNDGFFPQPLGYWNVCTNDIGKTPRDGRERVMNKDFRDWRGLNSKGEDALVFSNDWDIRTLSSSEHFDL</sequence>
<feature type="domain" description="Peptidoglycan binding-like" evidence="2">
    <location>
        <begin position="262"/>
        <end position="320"/>
    </location>
</feature>
<comment type="caution">
    <text evidence="4">The sequence shown here is derived from an EMBL/GenBank/DDBJ whole genome shotgun (WGS) entry which is preliminary data.</text>
</comment>
<dbReference type="SUPFAM" id="SSF47090">
    <property type="entry name" value="PGBD-like"/>
    <property type="match status" value="1"/>
</dbReference>
<evidence type="ECO:0000256" key="1">
    <source>
        <dbReference type="SAM" id="MobiDB-lite"/>
    </source>
</evidence>
<feature type="domain" description="eCIS core" evidence="3">
    <location>
        <begin position="149"/>
        <end position="225"/>
    </location>
</feature>
<evidence type="ECO:0000259" key="2">
    <source>
        <dbReference type="Pfam" id="PF01471"/>
    </source>
</evidence>
<dbReference type="InterPro" id="IPR045646">
    <property type="entry name" value="DUF6402"/>
</dbReference>
<dbReference type="Proteomes" id="UP001589562">
    <property type="component" value="Unassembled WGS sequence"/>
</dbReference>
<dbReference type="EMBL" id="JBHMFE010000015">
    <property type="protein sequence ID" value="MFB9109407.1"/>
    <property type="molecule type" value="Genomic_DNA"/>
</dbReference>
<keyword evidence="5" id="KW-1185">Reference proteome</keyword>
<accession>A0ABV5HBY6</accession>
<dbReference type="RefSeq" id="WP_379680542.1">
    <property type="nucleotide sequence ID" value="NZ_JBHMFE010000015.1"/>
</dbReference>
<dbReference type="Pfam" id="PF01471">
    <property type="entry name" value="PG_binding_1"/>
    <property type="match status" value="1"/>
</dbReference>
<protein>
    <submittedName>
        <fullName evidence="4">DUF6402 family protein</fullName>
    </submittedName>
</protein>
<dbReference type="Gene3D" id="1.10.101.10">
    <property type="entry name" value="PGBD-like superfamily/PGBD"/>
    <property type="match status" value="1"/>
</dbReference>
<dbReference type="Pfam" id="PF13699">
    <property type="entry name" value="eCIS_core"/>
    <property type="match status" value="1"/>
</dbReference>
<dbReference type="InterPro" id="IPR036365">
    <property type="entry name" value="PGBD-like_sf"/>
</dbReference>
<gene>
    <name evidence="4" type="ORF">ACFFVK_12540</name>
</gene>
<feature type="region of interest" description="Disordered" evidence="1">
    <location>
        <begin position="121"/>
        <end position="149"/>
    </location>
</feature>
<evidence type="ECO:0000313" key="5">
    <source>
        <dbReference type="Proteomes" id="UP001589562"/>
    </source>
</evidence>
<organism evidence="4 5">
    <name type="scientific">Flavobacterium gyeonganense</name>
    <dbReference type="NCBI Taxonomy" id="1310418"/>
    <lineage>
        <taxon>Bacteria</taxon>
        <taxon>Pseudomonadati</taxon>
        <taxon>Bacteroidota</taxon>
        <taxon>Flavobacteriia</taxon>
        <taxon>Flavobacteriales</taxon>
        <taxon>Flavobacteriaceae</taxon>
        <taxon>Flavobacterium</taxon>
    </lineage>
</organism>
<proteinExistence type="predicted"/>
<dbReference type="InterPro" id="IPR002477">
    <property type="entry name" value="Peptidoglycan-bd-like"/>
</dbReference>
<dbReference type="Pfam" id="PF19940">
    <property type="entry name" value="DUF6402"/>
    <property type="match status" value="1"/>
</dbReference>
<dbReference type="InterPro" id="IPR036366">
    <property type="entry name" value="PGBDSf"/>
</dbReference>